<dbReference type="Pfam" id="PF05024">
    <property type="entry name" value="Gpi1"/>
    <property type="match status" value="1"/>
</dbReference>
<organism evidence="2 3">
    <name type="scientific">Zygosaccharomyces mellis</name>
    <dbReference type="NCBI Taxonomy" id="42258"/>
    <lineage>
        <taxon>Eukaryota</taxon>
        <taxon>Fungi</taxon>
        <taxon>Dikarya</taxon>
        <taxon>Ascomycota</taxon>
        <taxon>Saccharomycotina</taxon>
        <taxon>Saccharomycetes</taxon>
        <taxon>Saccharomycetales</taxon>
        <taxon>Saccharomycetaceae</taxon>
        <taxon>Zygosaccharomyces</taxon>
    </lineage>
</organism>
<evidence type="ECO:0000313" key="2">
    <source>
        <dbReference type="EMBL" id="GCE98297.1"/>
    </source>
</evidence>
<dbReference type="AlphaFoldDB" id="A0A4C2E268"/>
<evidence type="ECO:0000313" key="3">
    <source>
        <dbReference type="Proteomes" id="UP000301737"/>
    </source>
</evidence>
<dbReference type="GO" id="GO:0005783">
    <property type="term" value="C:endoplasmic reticulum"/>
    <property type="evidence" value="ECO:0007669"/>
    <property type="project" value="TreeGrafter"/>
</dbReference>
<keyword evidence="2" id="KW-0328">Glycosyltransferase</keyword>
<evidence type="ECO:0000256" key="1">
    <source>
        <dbReference type="SAM" id="Phobius"/>
    </source>
</evidence>
<dbReference type="Proteomes" id="UP000301737">
    <property type="component" value="Unassembled WGS sequence"/>
</dbReference>
<feature type="transmembrane region" description="Helical" evidence="1">
    <location>
        <begin position="389"/>
        <end position="415"/>
    </location>
</feature>
<dbReference type="InterPro" id="IPR007720">
    <property type="entry name" value="PigQ/GPI1"/>
</dbReference>
<proteinExistence type="predicted"/>
<name>A0A4C2E268_9SACH</name>
<gene>
    <name evidence="2" type="primary">GPI1</name>
    <name evidence="2" type="ORF">ZYGM_004280</name>
</gene>
<dbReference type="GO" id="GO:0006506">
    <property type="term" value="P:GPI anchor biosynthetic process"/>
    <property type="evidence" value="ECO:0007669"/>
    <property type="project" value="InterPro"/>
</dbReference>
<keyword evidence="3" id="KW-1185">Reference proteome</keyword>
<feature type="transmembrane region" description="Helical" evidence="1">
    <location>
        <begin position="319"/>
        <end position="336"/>
    </location>
</feature>
<dbReference type="PANTHER" id="PTHR21329">
    <property type="entry name" value="PHOSPHATIDYLINOSITOL N-ACETYLGLUCOSAMINYLTRANSFERASE SUBUNIT Q-RELATED"/>
    <property type="match status" value="1"/>
</dbReference>
<keyword evidence="2" id="KW-0808">Transferase</keyword>
<keyword evidence="1" id="KW-0472">Membrane</keyword>
<dbReference type="GO" id="GO:0016020">
    <property type="term" value="C:membrane"/>
    <property type="evidence" value="ECO:0007669"/>
    <property type="project" value="InterPro"/>
</dbReference>
<feature type="transmembrane region" description="Helical" evidence="1">
    <location>
        <begin position="494"/>
        <end position="513"/>
    </location>
</feature>
<sequence>MPSINAMDYNRYIFWPQGLNNRSINLLSEELEAVAIALRGTDYVVLDAIPSQLIKDEELEPPYVVVGKKKAQSNRWSFTVKQTCIIEFNPPKVEQLQFFSLEPISLSLPEKEYDANDSFRNARVLYQLWGHPRYQSHDKRLRQSLKLLNLFSTHLAALYHRYPHYLMQPVKKSGGKIILLDKLKLMRRFLAKICFYLTIFTYHLATCIYLILNNGFLPLVNLSVTAQQIDLRCQQICYFPVQYLRINVNVSLRKALPRFRTYSEASANLRKDLPSKYYPDYIRFYNTLWLMLNDISFGLIFGSILLEKSDEVALVLHRVITYCLYDCINTVTLLLAQNPVGIKLNEELALFLSDMFLWTIDFSNLMFIKPLANIDTLKFFLNGLAKMSCVFGGTFALSMVVDYFSILSIHIYLFYRISSKIYHWQLNIMISLFYLFCGKKKNVLRNRIDNNFFQLDELLLGTLFFIILVFLTPTVLAFYSSYTVLRMGAITIEIILESIIALLNHFPLFALLLRIKDPRRIPGGVSLTLKKIEGIPHFEIRNKPLSIYFMFKPFVVLMDHIRDNFYSIKTLKRITLGLPVAIKRNKLYQILYSSLPGRPIDIHTLRDKWEQFTGIKDRKVD</sequence>
<feature type="transmembrane region" description="Helical" evidence="1">
    <location>
        <begin position="189"/>
        <end position="212"/>
    </location>
</feature>
<feature type="transmembrane region" description="Helical" evidence="1">
    <location>
        <begin position="288"/>
        <end position="307"/>
    </location>
</feature>
<dbReference type="GO" id="GO:0016757">
    <property type="term" value="F:glycosyltransferase activity"/>
    <property type="evidence" value="ECO:0007669"/>
    <property type="project" value="UniProtKB-KW"/>
</dbReference>
<dbReference type="OrthoDB" id="70250at2759"/>
<accession>A0A4C2E268</accession>
<dbReference type="PANTHER" id="PTHR21329:SF3">
    <property type="entry name" value="PHOSPHATIDYLINOSITOL N-ACETYLGLUCOSAMINYLTRANSFERASE SUBUNIT Q"/>
    <property type="match status" value="1"/>
</dbReference>
<protein>
    <submittedName>
        <fullName evidence="2">Phosphatidylinositol N-acetylglucosaminyltransferase subunit gpi1</fullName>
    </submittedName>
</protein>
<dbReference type="EMBL" id="BIMX01000004">
    <property type="protein sequence ID" value="GCE98297.1"/>
    <property type="molecule type" value="Genomic_DNA"/>
</dbReference>
<feature type="transmembrane region" description="Helical" evidence="1">
    <location>
        <begin position="421"/>
        <end position="437"/>
    </location>
</feature>
<keyword evidence="1" id="KW-0812">Transmembrane</keyword>
<keyword evidence="1" id="KW-1133">Transmembrane helix</keyword>
<feature type="transmembrane region" description="Helical" evidence="1">
    <location>
        <begin position="348"/>
        <end position="368"/>
    </location>
</feature>
<feature type="transmembrane region" description="Helical" evidence="1">
    <location>
        <begin position="458"/>
        <end position="482"/>
    </location>
</feature>
<reference evidence="2 3" key="1">
    <citation type="submission" date="2019-01" db="EMBL/GenBank/DDBJ databases">
        <title>Draft Genome Sequencing of Zygosaccharomyces mellis Ca-7.</title>
        <authorList>
            <person name="Shiwa Y."/>
            <person name="Kanesaki Y."/>
            <person name="Ishige T."/>
            <person name="Mura K."/>
            <person name="Hori T."/>
            <person name="Tamura T."/>
        </authorList>
    </citation>
    <scope>NUCLEOTIDE SEQUENCE [LARGE SCALE GENOMIC DNA]</scope>
    <source>
        <strain evidence="2 3">Ca-7</strain>
    </source>
</reference>
<comment type="caution">
    <text evidence="2">The sequence shown here is derived from an EMBL/GenBank/DDBJ whole genome shotgun (WGS) entry which is preliminary data.</text>
</comment>